<dbReference type="GO" id="GO:0031418">
    <property type="term" value="F:L-ascorbic acid binding"/>
    <property type="evidence" value="ECO:0007669"/>
    <property type="project" value="InterPro"/>
</dbReference>
<keyword evidence="5" id="KW-0408">Iron</keyword>
<keyword evidence="3" id="KW-0223">Dioxygenase</keyword>
<keyword evidence="2" id="KW-0479">Metal-binding</keyword>
<dbReference type="SUPFAM" id="SSF51197">
    <property type="entry name" value="Clavaminate synthase-like"/>
    <property type="match status" value="1"/>
</dbReference>
<evidence type="ECO:0000256" key="1">
    <source>
        <dbReference type="ARBA" id="ARBA00001961"/>
    </source>
</evidence>
<dbReference type="EMBL" id="UINC01076410">
    <property type="protein sequence ID" value="SVC15553.1"/>
    <property type="molecule type" value="Genomic_DNA"/>
</dbReference>
<dbReference type="InterPro" id="IPR044862">
    <property type="entry name" value="Pro_4_hyd_alph_FE2OG_OXY"/>
</dbReference>
<dbReference type="GO" id="GO:0005506">
    <property type="term" value="F:iron ion binding"/>
    <property type="evidence" value="ECO:0007669"/>
    <property type="project" value="InterPro"/>
</dbReference>
<keyword evidence="4" id="KW-0560">Oxidoreductase</keyword>
<dbReference type="GO" id="GO:0051213">
    <property type="term" value="F:dioxygenase activity"/>
    <property type="evidence" value="ECO:0007669"/>
    <property type="project" value="UniProtKB-KW"/>
</dbReference>
<name>A0A382JWG0_9ZZZZ</name>
<gene>
    <name evidence="7" type="ORF">METZ01_LOCUS268407</name>
</gene>
<evidence type="ECO:0000313" key="7">
    <source>
        <dbReference type="EMBL" id="SVC15553.1"/>
    </source>
</evidence>
<evidence type="ECO:0000259" key="6">
    <source>
        <dbReference type="PROSITE" id="PS51471"/>
    </source>
</evidence>
<evidence type="ECO:0000256" key="3">
    <source>
        <dbReference type="ARBA" id="ARBA00022964"/>
    </source>
</evidence>
<evidence type="ECO:0000256" key="2">
    <source>
        <dbReference type="ARBA" id="ARBA00022723"/>
    </source>
</evidence>
<sequence>MFYIFPRAVPKKECKKLLKYCIKNTKFEDASVLNKGSTDSGGKEEIERMVDDRSRIDPKVRKTDVGFITGKDNRVNEIAWHFLREANKITFNYKLEYFQPVQFARYRNGGHYDWHQDASGQNPHGEARKLSLTFSLTDSNAYEGGNLEFYGGGKPMEDMELPDGTIIPSAQIYQDIRDQGSVIVFDSRDFHRVTPVTKGTRYSIVCWTVGPNFV</sequence>
<dbReference type="Gene3D" id="2.60.120.620">
    <property type="entry name" value="q2cbj1_9rhob like domain"/>
    <property type="match status" value="1"/>
</dbReference>
<dbReference type="InterPro" id="IPR005123">
    <property type="entry name" value="Oxoglu/Fe-dep_dioxygenase_dom"/>
</dbReference>
<accession>A0A382JWG0</accession>
<dbReference type="Pfam" id="PF13640">
    <property type="entry name" value="2OG-FeII_Oxy_3"/>
    <property type="match status" value="1"/>
</dbReference>
<proteinExistence type="predicted"/>
<comment type="cofactor">
    <cofactor evidence="1">
        <name>L-ascorbate</name>
        <dbReference type="ChEBI" id="CHEBI:38290"/>
    </cofactor>
</comment>
<feature type="domain" description="Fe2OG dioxygenase" evidence="6">
    <location>
        <begin position="97"/>
        <end position="210"/>
    </location>
</feature>
<dbReference type="SMART" id="SM00702">
    <property type="entry name" value="P4Hc"/>
    <property type="match status" value="1"/>
</dbReference>
<evidence type="ECO:0000256" key="5">
    <source>
        <dbReference type="ARBA" id="ARBA00023004"/>
    </source>
</evidence>
<protein>
    <recommendedName>
        <fullName evidence="6">Fe2OG dioxygenase domain-containing protein</fullName>
    </recommendedName>
</protein>
<dbReference type="AlphaFoldDB" id="A0A382JWG0"/>
<dbReference type="PROSITE" id="PS51471">
    <property type="entry name" value="FE2OG_OXY"/>
    <property type="match status" value="1"/>
</dbReference>
<dbReference type="GO" id="GO:0016705">
    <property type="term" value="F:oxidoreductase activity, acting on paired donors, with incorporation or reduction of molecular oxygen"/>
    <property type="evidence" value="ECO:0007669"/>
    <property type="project" value="InterPro"/>
</dbReference>
<reference evidence="7" key="1">
    <citation type="submission" date="2018-05" db="EMBL/GenBank/DDBJ databases">
        <authorList>
            <person name="Lanie J.A."/>
            <person name="Ng W.-L."/>
            <person name="Kazmierczak K.M."/>
            <person name="Andrzejewski T.M."/>
            <person name="Davidsen T.M."/>
            <person name="Wayne K.J."/>
            <person name="Tettelin H."/>
            <person name="Glass J.I."/>
            <person name="Rusch D."/>
            <person name="Podicherti R."/>
            <person name="Tsui H.-C.T."/>
            <person name="Winkler M.E."/>
        </authorList>
    </citation>
    <scope>NUCLEOTIDE SEQUENCE</scope>
</reference>
<organism evidence="7">
    <name type="scientific">marine metagenome</name>
    <dbReference type="NCBI Taxonomy" id="408172"/>
    <lineage>
        <taxon>unclassified sequences</taxon>
        <taxon>metagenomes</taxon>
        <taxon>ecological metagenomes</taxon>
    </lineage>
</organism>
<evidence type="ECO:0000256" key="4">
    <source>
        <dbReference type="ARBA" id="ARBA00023002"/>
    </source>
</evidence>
<dbReference type="InterPro" id="IPR006620">
    <property type="entry name" value="Pro_4_hyd_alph"/>
</dbReference>